<protein>
    <recommendedName>
        <fullName evidence="5">OmpR/PhoB-type domain-containing protein</fullName>
    </recommendedName>
</protein>
<evidence type="ECO:0000313" key="6">
    <source>
        <dbReference type="EMBL" id="GLO68206.1"/>
    </source>
</evidence>
<name>A0ABQ5TPA1_9BACI</name>
<sequence length="374" mass="44549">MGIIFNQENYSIYYQGLRIQLFRKEYELLSFLYHSGNRAFTRTEILDNVWHNEYPVDRTVDDHIFRLRKKLTPLKDLITIKTVRGFGYAINVKEQSMAQALLNNKEFNELSLQLMKTYQLYGNGIALKILQQNNNDLGIGDSKEFQQLSWLTSRDLLFIIKDKTISFNEKSLLYLYMYLLSSENIKKTLSYFYQIKDKKLFSRINQNEICYLTPIFLYILDGQHEKAMNKIISVNISSRHGFYPFLQLYKLIIFILNVDKQGTQKLMNQLEIFFLKFPFQRELSLFKVLQGVRNINNENISKGRELIYDGLKTAKDTGFLQHYLMVYYIALFLLYDKQENPITSQLLNEWESLRKQFNLDAIKKELEKQFKEEL</sequence>
<evidence type="ECO:0000259" key="5">
    <source>
        <dbReference type="PROSITE" id="PS51755"/>
    </source>
</evidence>
<evidence type="ECO:0000256" key="3">
    <source>
        <dbReference type="ARBA" id="ARBA00023163"/>
    </source>
</evidence>
<dbReference type="InterPro" id="IPR036388">
    <property type="entry name" value="WH-like_DNA-bd_sf"/>
</dbReference>
<dbReference type="SUPFAM" id="SSF46894">
    <property type="entry name" value="C-terminal effector domain of the bipartite response regulators"/>
    <property type="match status" value="1"/>
</dbReference>
<dbReference type="SMART" id="SM00862">
    <property type="entry name" value="Trans_reg_C"/>
    <property type="match status" value="1"/>
</dbReference>
<feature type="DNA-binding region" description="OmpR/PhoB-type" evidence="4">
    <location>
        <begin position="1"/>
        <end position="92"/>
    </location>
</feature>
<evidence type="ECO:0000256" key="4">
    <source>
        <dbReference type="PROSITE-ProRule" id="PRU01091"/>
    </source>
</evidence>
<dbReference type="Pfam" id="PF00486">
    <property type="entry name" value="Trans_reg_C"/>
    <property type="match status" value="1"/>
</dbReference>
<dbReference type="InterPro" id="IPR001867">
    <property type="entry name" value="OmpR/PhoB-type_DNA-bd"/>
</dbReference>
<proteinExistence type="predicted"/>
<organism evidence="6 7">
    <name type="scientific">Oceanobacillus kimchii</name>
    <dbReference type="NCBI Taxonomy" id="746691"/>
    <lineage>
        <taxon>Bacteria</taxon>
        <taxon>Bacillati</taxon>
        <taxon>Bacillota</taxon>
        <taxon>Bacilli</taxon>
        <taxon>Bacillales</taxon>
        <taxon>Bacillaceae</taxon>
        <taxon>Oceanobacillus</taxon>
    </lineage>
</organism>
<keyword evidence="3" id="KW-0804">Transcription</keyword>
<keyword evidence="2 4" id="KW-0238">DNA-binding</keyword>
<gene>
    <name evidence="6" type="ORF">MACH08_39900</name>
</gene>
<evidence type="ECO:0000256" key="1">
    <source>
        <dbReference type="ARBA" id="ARBA00023015"/>
    </source>
</evidence>
<dbReference type="EMBL" id="BSKO01000001">
    <property type="protein sequence ID" value="GLO68206.1"/>
    <property type="molecule type" value="Genomic_DNA"/>
</dbReference>
<feature type="domain" description="OmpR/PhoB-type" evidence="5">
    <location>
        <begin position="1"/>
        <end position="92"/>
    </location>
</feature>
<reference evidence="6 7" key="1">
    <citation type="submission" date="2023-02" db="EMBL/GenBank/DDBJ databases">
        <title>Oceanobacillus kimchii IFOP_LL358 isolated form Alexandrium catenella lab strain.</title>
        <authorList>
            <person name="Gajardo G."/>
            <person name="Ueki S."/>
            <person name="Maruyama F."/>
        </authorList>
    </citation>
    <scope>NUCLEOTIDE SEQUENCE [LARGE SCALE GENOMIC DNA]</scope>
    <source>
        <strain evidence="6 7">IFOP_LL358</strain>
    </source>
</reference>
<keyword evidence="1" id="KW-0805">Transcription regulation</keyword>
<dbReference type="Proteomes" id="UP001275436">
    <property type="component" value="Unassembled WGS sequence"/>
</dbReference>
<dbReference type="PROSITE" id="PS51755">
    <property type="entry name" value="OMPR_PHOB"/>
    <property type="match status" value="1"/>
</dbReference>
<evidence type="ECO:0000313" key="7">
    <source>
        <dbReference type="Proteomes" id="UP001275436"/>
    </source>
</evidence>
<dbReference type="CDD" id="cd00383">
    <property type="entry name" value="trans_reg_C"/>
    <property type="match status" value="1"/>
</dbReference>
<accession>A0ABQ5TPA1</accession>
<evidence type="ECO:0000256" key="2">
    <source>
        <dbReference type="ARBA" id="ARBA00023125"/>
    </source>
</evidence>
<dbReference type="Gene3D" id="1.10.10.10">
    <property type="entry name" value="Winged helix-like DNA-binding domain superfamily/Winged helix DNA-binding domain"/>
    <property type="match status" value="1"/>
</dbReference>
<dbReference type="RefSeq" id="WP_077596057.1">
    <property type="nucleotide sequence ID" value="NZ_BSKO01000001.1"/>
</dbReference>
<comment type="caution">
    <text evidence="6">The sequence shown here is derived from an EMBL/GenBank/DDBJ whole genome shotgun (WGS) entry which is preliminary data.</text>
</comment>
<keyword evidence="7" id="KW-1185">Reference proteome</keyword>
<dbReference type="InterPro" id="IPR016032">
    <property type="entry name" value="Sig_transdc_resp-reg_C-effctor"/>
</dbReference>